<feature type="chain" id="PRO_5046724241" evidence="1">
    <location>
        <begin position="26"/>
        <end position="127"/>
    </location>
</feature>
<sequence length="127" mass="13391">MSAPRTGQRIVSVLAGVLLAGTALAAPAVATDHQSGPGPASFTTQGETSAAFVHKGRVIAKPYVNVRKNPNTSRPPIGSIPYGTVIELRCKVNGEVVDGNPRWYLLEDGGWVAARWVENITVAPGWC</sequence>
<protein>
    <submittedName>
        <fullName evidence="3">SH3 domain-containing protein</fullName>
    </submittedName>
</protein>
<dbReference type="EMBL" id="CP109495">
    <property type="protein sequence ID" value="WUX51095.1"/>
    <property type="molecule type" value="Genomic_DNA"/>
</dbReference>
<dbReference type="Proteomes" id="UP001432209">
    <property type="component" value="Chromosome"/>
</dbReference>
<keyword evidence="4" id="KW-1185">Reference proteome</keyword>
<proteinExistence type="predicted"/>
<gene>
    <name evidence="3" type="ORF">OG442_05825</name>
</gene>
<feature type="domain" description="SH3b" evidence="2">
    <location>
        <begin position="64"/>
        <end position="118"/>
    </location>
</feature>
<dbReference type="Pfam" id="PF08239">
    <property type="entry name" value="SH3_3"/>
    <property type="match status" value="1"/>
</dbReference>
<organism evidence="3 4">
    <name type="scientific">Streptomyces niveus</name>
    <name type="common">Streptomyces spheroides</name>
    <dbReference type="NCBI Taxonomy" id="193462"/>
    <lineage>
        <taxon>Bacteria</taxon>
        <taxon>Bacillati</taxon>
        <taxon>Actinomycetota</taxon>
        <taxon>Actinomycetes</taxon>
        <taxon>Kitasatosporales</taxon>
        <taxon>Streptomycetaceae</taxon>
        <taxon>Streptomyces</taxon>
    </lineage>
</organism>
<feature type="signal peptide" evidence="1">
    <location>
        <begin position="1"/>
        <end position="25"/>
    </location>
</feature>
<dbReference type="RefSeq" id="WP_329074766.1">
    <property type="nucleotide sequence ID" value="NZ_CP108849.2"/>
</dbReference>
<dbReference type="Gene3D" id="2.30.30.40">
    <property type="entry name" value="SH3 Domains"/>
    <property type="match status" value="1"/>
</dbReference>
<keyword evidence="1" id="KW-0732">Signal</keyword>
<reference evidence="3" key="1">
    <citation type="submission" date="2022-10" db="EMBL/GenBank/DDBJ databases">
        <title>The complete genomes of actinobacterial strains from the NBC collection.</title>
        <authorList>
            <person name="Joergensen T.S."/>
            <person name="Alvarez Arevalo M."/>
            <person name="Sterndorff E.B."/>
            <person name="Faurdal D."/>
            <person name="Vuksanovic O."/>
            <person name="Mourched A.-S."/>
            <person name="Charusanti P."/>
            <person name="Shaw S."/>
            <person name="Blin K."/>
            <person name="Weber T."/>
        </authorList>
    </citation>
    <scope>NUCLEOTIDE SEQUENCE</scope>
    <source>
        <strain evidence="3">NBC_01432</strain>
    </source>
</reference>
<accession>A0ABZ2A1C1</accession>
<evidence type="ECO:0000313" key="3">
    <source>
        <dbReference type="EMBL" id="WUX51095.1"/>
    </source>
</evidence>
<dbReference type="GeneID" id="91345976"/>
<name>A0ABZ2A1C1_STRNV</name>
<dbReference type="InterPro" id="IPR003646">
    <property type="entry name" value="SH3-like_bac-type"/>
</dbReference>
<evidence type="ECO:0000313" key="4">
    <source>
        <dbReference type="Proteomes" id="UP001432209"/>
    </source>
</evidence>
<evidence type="ECO:0000256" key="1">
    <source>
        <dbReference type="SAM" id="SignalP"/>
    </source>
</evidence>
<evidence type="ECO:0000259" key="2">
    <source>
        <dbReference type="Pfam" id="PF08239"/>
    </source>
</evidence>